<name>A0A9X2EWX7_9GAMM</name>
<comment type="caution">
    <text evidence="1">The sequence shown here is derived from an EMBL/GenBank/DDBJ whole genome shotgun (WGS) entry which is preliminary data.</text>
</comment>
<sequence>MKWFAVRTIFHFGIKEDGKNVFEERTVVFSGESAEEAFEKADAEVEEYSKCDDRADLAIHPSKELYIQDGDPLIDGYEVWSQLFETTETMEEFFKNRYERYEYTPD</sequence>
<dbReference type="InterPro" id="IPR025630">
    <property type="entry name" value="DUF4288"/>
</dbReference>
<evidence type="ECO:0000313" key="2">
    <source>
        <dbReference type="Proteomes" id="UP001139028"/>
    </source>
</evidence>
<protein>
    <submittedName>
        <fullName evidence="1">DUF4288 domain-containing protein</fullName>
    </submittedName>
</protein>
<dbReference type="RefSeq" id="WP_252472816.1">
    <property type="nucleotide sequence ID" value="NZ_JALBWM010000211.1"/>
</dbReference>
<dbReference type="EMBL" id="JALBWM010000211">
    <property type="protein sequence ID" value="MCO1336843.1"/>
    <property type="molecule type" value="Genomic_DNA"/>
</dbReference>
<keyword evidence="2" id="KW-1185">Reference proteome</keyword>
<dbReference type="Pfam" id="PF14119">
    <property type="entry name" value="DUF4288"/>
    <property type="match status" value="1"/>
</dbReference>
<reference evidence="1" key="1">
    <citation type="journal article" date="2022" name="Arch. Microbiol.">
        <title>Microbulbifer okhotskensis sp. nov., isolated from a deep bottom sediment of the Okhotsk Sea.</title>
        <authorList>
            <person name="Romanenko L."/>
            <person name="Kurilenko V."/>
            <person name="Otstavnykh N."/>
            <person name="Velansky P."/>
            <person name="Isaeva M."/>
            <person name="Mikhailov V."/>
        </authorList>
    </citation>
    <scope>NUCLEOTIDE SEQUENCE</scope>
    <source>
        <strain evidence="1">OS29</strain>
    </source>
</reference>
<proteinExistence type="predicted"/>
<organism evidence="1 2">
    <name type="scientific">Microbulbifer okhotskensis</name>
    <dbReference type="NCBI Taxonomy" id="2926617"/>
    <lineage>
        <taxon>Bacteria</taxon>
        <taxon>Pseudomonadati</taxon>
        <taxon>Pseudomonadota</taxon>
        <taxon>Gammaproteobacteria</taxon>
        <taxon>Cellvibrionales</taxon>
        <taxon>Microbulbiferaceae</taxon>
        <taxon>Microbulbifer</taxon>
    </lineage>
</organism>
<accession>A0A9X2EWX7</accession>
<dbReference type="AlphaFoldDB" id="A0A9X2EWX7"/>
<evidence type="ECO:0000313" key="1">
    <source>
        <dbReference type="EMBL" id="MCO1336843.1"/>
    </source>
</evidence>
<dbReference type="Proteomes" id="UP001139028">
    <property type="component" value="Unassembled WGS sequence"/>
</dbReference>
<gene>
    <name evidence="1" type="ORF">MO867_21170</name>
</gene>